<dbReference type="Proteomes" id="UP000298390">
    <property type="component" value="Unassembled WGS sequence"/>
</dbReference>
<accession>A0A4Y9XXM0</accession>
<reference evidence="3 4" key="1">
    <citation type="submission" date="2019-01" db="EMBL/GenBank/DDBJ databases">
        <title>Genome sequencing of the rare red list fungi Fomitopsis rosea.</title>
        <authorList>
            <person name="Buettner E."/>
            <person name="Kellner H."/>
        </authorList>
    </citation>
    <scope>NUCLEOTIDE SEQUENCE [LARGE SCALE GENOMIC DNA]</scope>
    <source>
        <strain evidence="3 4">DSM 105464</strain>
    </source>
</reference>
<feature type="domain" description="Trafficking protein particle complex II-specific subunit 65 IgD3" evidence="2">
    <location>
        <begin position="910"/>
        <end position="967"/>
    </location>
</feature>
<proteinExistence type="predicted"/>
<feature type="compositionally biased region" description="Acidic residues" evidence="1">
    <location>
        <begin position="402"/>
        <end position="411"/>
    </location>
</feature>
<dbReference type="GO" id="GO:1990071">
    <property type="term" value="C:TRAPPII protein complex"/>
    <property type="evidence" value="ECO:0007669"/>
    <property type="project" value="InterPro"/>
</dbReference>
<feature type="compositionally biased region" description="Basic and acidic residues" evidence="1">
    <location>
        <begin position="412"/>
        <end position="422"/>
    </location>
</feature>
<dbReference type="InterPro" id="IPR055420">
    <property type="entry name" value="IgD3_Trs65"/>
</dbReference>
<feature type="compositionally biased region" description="Low complexity" evidence="1">
    <location>
        <begin position="747"/>
        <end position="763"/>
    </location>
</feature>
<feature type="region of interest" description="Disordered" evidence="1">
    <location>
        <begin position="640"/>
        <end position="677"/>
    </location>
</feature>
<dbReference type="InterPro" id="IPR024662">
    <property type="entry name" value="Trs65"/>
</dbReference>
<evidence type="ECO:0000259" key="2">
    <source>
        <dbReference type="Pfam" id="PF12735"/>
    </source>
</evidence>
<comment type="caution">
    <text evidence="3">The sequence shown here is derived from an EMBL/GenBank/DDBJ whole genome shotgun (WGS) entry which is preliminary data.</text>
</comment>
<feature type="region of interest" description="Disordered" evidence="1">
    <location>
        <begin position="109"/>
        <end position="128"/>
    </location>
</feature>
<feature type="compositionally biased region" description="Low complexity" evidence="1">
    <location>
        <begin position="323"/>
        <end position="350"/>
    </location>
</feature>
<evidence type="ECO:0000256" key="1">
    <source>
        <dbReference type="SAM" id="MobiDB-lite"/>
    </source>
</evidence>
<dbReference type="GO" id="GO:0005802">
    <property type="term" value="C:trans-Golgi network"/>
    <property type="evidence" value="ECO:0007669"/>
    <property type="project" value="TreeGrafter"/>
</dbReference>
<dbReference type="PANTHER" id="PTHR28159">
    <property type="entry name" value="TRAFFICKING PROTEIN PARTICLE COMPLEX II-SPECIFIC SUBUNIT 65"/>
    <property type="match status" value="1"/>
</dbReference>
<evidence type="ECO:0000313" key="4">
    <source>
        <dbReference type="Proteomes" id="UP000298390"/>
    </source>
</evidence>
<feature type="region of interest" description="Disordered" evidence="1">
    <location>
        <begin position="884"/>
        <end position="912"/>
    </location>
</feature>
<feature type="region of interest" description="Disordered" evidence="1">
    <location>
        <begin position="740"/>
        <end position="766"/>
    </location>
</feature>
<dbReference type="EMBL" id="SEKV01000700">
    <property type="protein sequence ID" value="TFY54418.1"/>
    <property type="molecule type" value="Genomic_DNA"/>
</dbReference>
<name>A0A4Y9XXM0_9APHY</name>
<feature type="region of interest" description="Disordered" evidence="1">
    <location>
        <begin position="394"/>
        <end position="422"/>
    </location>
</feature>
<dbReference type="Pfam" id="PF12735">
    <property type="entry name" value="IgD3_Trs65"/>
    <property type="match status" value="1"/>
</dbReference>
<feature type="region of interest" description="Disordered" evidence="1">
    <location>
        <begin position="258"/>
        <end position="282"/>
    </location>
</feature>
<feature type="region of interest" description="Disordered" evidence="1">
    <location>
        <begin position="321"/>
        <end position="360"/>
    </location>
</feature>
<gene>
    <name evidence="3" type="ORF">EVJ58_g8876</name>
</gene>
<organism evidence="3 4">
    <name type="scientific">Rhodofomes roseus</name>
    <dbReference type="NCBI Taxonomy" id="34475"/>
    <lineage>
        <taxon>Eukaryota</taxon>
        <taxon>Fungi</taxon>
        <taxon>Dikarya</taxon>
        <taxon>Basidiomycota</taxon>
        <taxon>Agaricomycotina</taxon>
        <taxon>Agaricomycetes</taxon>
        <taxon>Polyporales</taxon>
        <taxon>Rhodofomes</taxon>
    </lineage>
</organism>
<protein>
    <recommendedName>
        <fullName evidence="2">Trafficking protein particle complex II-specific subunit 65 IgD3 domain-containing protein</fullName>
    </recommendedName>
</protein>
<dbReference type="GO" id="GO:0006891">
    <property type="term" value="P:intra-Golgi vesicle-mediated transport"/>
    <property type="evidence" value="ECO:0007669"/>
    <property type="project" value="InterPro"/>
</dbReference>
<evidence type="ECO:0000313" key="3">
    <source>
        <dbReference type="EMBL" id="TFY54418.1"/>
    </source>
</evidence>
<dbReference type="PANTHER" id="PTHR28159:SF1">
    <property type="entry name" value="TRAFFICKING PROTEIN PARTICLE COMPLEX II-SPECIFIC SUBUNIT 65"/>
    <property type="match status" value="1"/>
</dbReference>
<sequence>MASFEDLFNSSVLQVFAPGSALEFPEGVSGERTKDWLSCLYAEPTDRKVAFFDEIINFLLIIRFPYAQDESEATPEPRPPISLLSFLAHLQISYEASYISPFTSVPSTSSGAVPEIGRPPPRTTSINKDKPVSLLAAAHPTIFPPATPNPVPSAAKSDQQYVQSQGTQLTTGVWGEHHMGPTRETSEAFSLLWAEDEHEWIAVYRMSVLVRYMATKFEDPLLSLTVSTTLREKPLPVTPPRQSIAALLEEFGGSSNPLDVMSPIKSAAGDAPNNGEQNDDDDLLSGLEEINLLEDPTFAASEDAPLKLPSTRLGPKTRRTAFALPPLSGSSSSSQQSRASLTASAAAKTKLPPPPASSTFRKSFRKTMKVVSGFHVRMRTVFVPYFLLPRNGQKKRKAIGTTDEEDEDDVESREQREAGNEEHTVVLSVEIENIFPDIPVPTVPNYSFEVQRADVTVSGTGAKTVLVAWGDAADIFPVRIGPNEQVNLLYAVSFLRAPEVDEMAMAPGTGGQAGKRTSVASAAAAAQEMRRSVSINISVRPFDQPSAPGNAGAVDTGPVSYPTRTYASYWSCKLNFSSATNTTGGRMGEDGLELTALPTPASPFPNIQARIPTIVTNSASSSRPQSLPIPSVAGSRKFTYSSLDSPAPDRRAKAKSPVNYQGPTAMLNPANQPQSAAIPLTADPRNLNSIITGTSPGAGNRGSILPPSLAFQSSYPRSPTTYASPQDSYFSFASLGQGQGASQFDVTGTEEPGTPRTPAYPAYPGSPPPVPPTPFWQAPLAQQTGAGAVGPTIDMRRDRGGVGSVLTPGLTIPGFPSNVEVSAEVENKAEAGGQPIVVSVGLFPAVREGSAEGKGRSSGDIYPLDQFTLDIFVFNQSSWTRRFEVSHPDERRRRRKGRGDGKKADGGSPGIMPLENRVRIGPLLPSTCQSVRMDFLALTPGVHPIDELVLTDVQSGFSMHLRSVMDVVRSLLSMAPPWDTYAHELMDVGYGYPLWNPTPRDGEVQIGDVGYLLKGQFIRLFNAALPADNDANKLLVKLGVPDGFNPLKIPEHLLVSNEFLFSGETVMREENHAAFQTEASANIANVAEVSFAYRNAVTKRATLKLPTKKASGLEISRHNNLVPRYFVDNLANWHRWAIQQANITADIILVTGWVKSAQWTVSVRVEKGQKMFGLLGRGGHPSVAGGSVSISRTRNASGSWLHCSGPAATSDECQNQCLFLHFYKGRNRWIRWVAEISAMDYFIPPAIPCSVDASAAARAAQKSMEAEMEVDEILENDSDEGTSESPALEAMYDPVDPLLDYVFESTDASMAVFSTADYYKLSQDGAPSSTVKEWLGERQPRIHLTKCTNLEFGFLGENDDPALVDRVSLASNQSSPADCGKEPGQIAEPLVPDKGNMIDTEKHEGGAILHVTSHQADDPCDERAHPCNDADWWETSGSVKFGKLLAGCLT</sequence>